<keyword evidence="3 7" id="KW-0812">Transmembrane</keyword>
<dbReference type="OrthoDB" id="9807874at2"/>
<dbReference type="SUPFAM" id="SSF144091">
    <property type="entry name" value="Rhomboid-like"/>
    <property type="match status" value="1"/>
</dbReference>
<keyword evidence="4" id="KW-0378">Hydrolase</keyword>
<evidence type="ECO:0000256" key="7">
    <source>
        <dbReference type="SAM" id="Phobius"/>
    </source>
</evidence>
<evidence type="ECO:0000313" key="10">
    <source>
        <dbReference type="Proteomes" id="UP000291189"/>
    </source>
</evidence>
<evidence type="ECO:0000256" key="2">
    <source>
        <dbReference type="ARBA" id="ARBA00009045"/>
    </source>
</evidence>
<accession>A0A4Q5IW74</accession>
<comment type="caution">
    <text evidence="9">The sequence shown here is derived from an EMBL/GenBank/DDBJ whole genome shotgun (WGS) entry which is preliminary data.</text>
</comment>
<dbReference type="EMBL" id="SDPU01000032">
    <property type="protein sequence ID" value="RYU10264.1"/>
    <property type="molecule type" value="Genomic_DNA"/>
</dbReference>
<dbReference type="Gene3D" id="1.20.1540.10">
    <property type="entry name" value="Rhomboid-like"/>
    <property type="match status" value="1"/>
</dbReference>
<dbReference type="InterPro" id="IPR035952">
    <property type="entry name" value="Rhomboid-like_sf"/>
</dbReference>
<sequence>MSTPEQTGAAPERAPVCYRHTDREAHIRCQRCDRPICPDCMRSAAVGFQCPTCVSEGARSTRSGRAAYGGQRSTNPALTSYVLIGVNLLVFLLIQVTGGSSSPWLYHLALLPSRGFAVIGGQPQFFDGVATGAWWQPVTSMFTHLEIWHIAFNMLALYVLGPQLEAVMGRVRFLAIYLLSGLSGSAMVYWFSGVNTPTIGASGALFGLMAALLVVAFKAHGQVQQILMWIGLNFLITAVFRSFISWQGHLGGFLGGLALAAAFVYAPREHRSLVQTLASAGLLVVLLAAFAGRTVVLA</sequence>
<proteinExistence type="inferred from homology"/>
<feature type="transmembrane region" description="Helical" evidence="7">
    <location>
        <begin position="198"/>
        <end position="219"/>
    </location>
</feature>
<feature type="transmembrane region" description="Helical" evidence="7">
    <location>
        <begin position="173"/>
        <end position="192"/>
    </location>
</feature>
<feature type="transmembrane region" description="Helical" evidence="7">
    <location>
        <begin position="78"/>
        <end position="98"/>
    </location>
</feature>
<dbReference type="InterPro" id="IPR050925">
    <property type="entry name" value="Rhomboid_protease_S54"/>
</dbReference>
<feature type="transmembrane region" description="Helical" evidence="7">
    <location>
        <begin position="250"/>
        <end position="266"/>
    </location>
</feature>
<dbReference type="GO" id="GO:0008270">
    <property type="term" value="F:zinc ion binding"/>
    <property type="evidence" value="ECO:0007669"/>
    <property type="project" value="InterPro"/>
</dbReference>
<evidence type="ECO:0000256" key="4">
    <source>
        <dbReference type="ARBA" id="ARBA00022801"/>
    </source>
</evidence>
<evidence type="ECO:0000259" key="8">
    <source>
        <dbReference type="PROSITE" id="PS50119"/>
    </source>
</evidence>
<dbReference type="Proteomes" id="UP000291189">
    <property type="component" value="Unassembled WGS sequence"/>
</dbReference>
<dbReference type="Pfam" id="PF01694">
    <property type="entry name" value="Rhomboid"/>
    <property type="match status" value="1"/>
</dbReference>
<gene>
    <name evidence="9" type="ORF">ETU37_17915</name>
</gene>
<dbReference type="InterPro" id="IPR000315">
    <property type="entry name" value="Znf_B-box"/>
</dbReference>
<dbReference type="GO" id="GO:0016020">
    <property type="term" value="C:membrane"/>
    <property type="evidence" value="ECO:0007669"/>
    <property type="project" value="UniProtKB-SubCell"/>
</dbReference>
<feature type="domain" description="B box-type" evidence="8">
    <location>
        <begin position="12"/>
        <end position="43"/>
    </location>
</feature>
<dbReference type="PANTHER" id="PTHR43731">
    <property type="entry name" value="RHOMBOID PROTEASE"/>
    <property type="match status" value="1"/>
</dbReference>
<keyword evidence="6 7" id="KW-0472">Membrane</keyword>
<dbReference type="AlphaFoldDB" id="A0A4Q5IW74"/>
<feature type="transmembrane region" description="Helical" evidence="7">
    <location>
        <begin position="141"/>
        <end position="161"/>
    </location>
</feature>
<feature type="transmembrane region" description="Helical" evidence="7">
    <location>
        <begin position="226"/>
        <end position="244"/>
    </location>
</feature>
<evidence type="ECO:0000256" key="1">
    <source>
        <dbReference type="ARBA" id="ARBA00004141"/>
    </source>
</evidence>
<organism evidence="9 10">
    <name type="scientific">Nocardioides iriomotensis</name>
    <dbReference type="NCBI Taxonomy" id="715784"/>
    <lineage>
        <taxon>Bacteria</taxon>
        <taxon>Bacillati</taxon>
        <taxon>Actinomycetota</taxon>
        <taxon>Actinomycetes</taxon>
        <taxon>Propionibacteriales</taxon>
        <taxon>Nocardioidaceae</taxon>
        <taxon>Nocardioides</taxon>
    </lineage>
</organism>
<dbReference type="GO" id="GO:0004252">
    <property type="term" value="F:serine-type endopeptidase activity"/>
    <property type="evidence" value="ECO:0007669"/>
    <property type="project" value="InterPro"/>
</dbReference>
<evidence type="ECO:0000313" key="9">
    <source>
        <dbReference type="EMBL" id="RYU10264.1"/>
    </source>
</evidence>
<dbReference type="InterPro" id="IPR022764">
    <property type="entry name" value="Peptidase_S54_rhomboid_dom"/>
</dbReference>
<protein>
    <submittedName>
        <fullName evidence="9">Rhomboid family intramembrane serine protease</fullName>
    </submittedName>
</protein>
<dbReference type="GO" id="GO:0006508">
    <property type="term" value="P:proteolysis"/>
    <property type="evidence" value="ECO:0007669"/>
    <property type="project" value="UniProtKB-KW"/>
</dbReference>
<keyword evidence="10" id="KW-1185">Reference proteome</keyword>
<name>A0A4Q5IW74_9ACTN</name>
<evidence type="ECO:0000256" key="6">
    <source>
        <dbReference type="ARBA" id="ARBA00023136"/>
    </source>
</evidence>
<comment type="subcellular location">
    <subcellularLocation>
        <location evidence="1">Membrane</location>
        <topology evidence="1">Multi-pass membrane protein</topology>
    </subcellularLocation>
</comment>
<evidence type="ECO:0000256" key="5">
    <source>
        <dbReference type="ARBA" id="ARBA00022989"/>
    </source>
</evidence>
<dbReference type="PROSITE" id="PS50119">
    <property type="entry name" value="ZF_BBOX"/>
    <property type="match status" value="1"/>
</dbReference>
<feature type="transmembrane region" description="Helical" evidence="7">
    <location>
        <begin position="273"/>
        <end position="292"/>
    </location>
</feature>
<keyword evidence="5 7" id="KW-1133">Transmembrane helix</keyword>
<reference evidence="9 10" key="1">
    <citation type="submission" date="2019-01" db="EMBL/GenBank/DDBJ databases">
        <title>Nocardioides guangzhouensis sp. nov., an actinobacterium isolated from soil.</title>
        <authorList>
            <person name="Fu Y."/>
            <person name="Cai Y."/>
            <person name="Lin Z."/>
            <person name="Chen P."/>
        </authorList>
    </citation>
    <scope>NUCLEOTIDE SEQUENCE [LARGE SCALE GENOMIC DNA]</scope>
    <source>
        <strain evidence="9 10">NBRC 105384</strain>
    </source>
</reference>
<evidence type="ECO:0000256" key="3">
    <source>
        <dbReference type="ARBA" id="ARBA00022692"/>
    </source>
</evidence>
<dbReference type="PANTHER" id="PTHR43731:SF14">
    <property type="entry name" value="PRESENILIN-ASSOCIATED RHOMBOID-LIKE PROTEIN, MITOCHONDRIAL"/>
    <property type="match status" value="1"/>
</dbReference>
<keyword evidence="9" id="KW-0645">Protease</keyword>
<comment type="similarity">
    <text evidence="2">Belongs to the peptidase S54 family.</text>
</comment>